<dbReference type="HAMAP" id="MF_00227">
    <property type="entry name" value="RNase_P"/>
    <property type="match status" value="1"/>
</dbReference>
<dbReference type="PANTHER" id="PTHR33992:SF1">
    <property type="entry name" value="RIBONUCLEASE P PROTEIN COMPONENT"/>
    <property type="match status" value="1"/>
</dbReference>
<accession>A0A6L9E8V2</accession>
<dbReference type="PANTHER" id="PTHR33992">
    <property type="entry name" value="RIBONUCLEASE P PROTEIN COMPONENT"/>
    <property type="match status" value="1"/>
</dbReference>
<proteinExistence type="inferred from homology"/>
<dbReference type="EC" id="3.1.26.5" evidence="7 8"/>
<evidence type="ECO:0000256" key="7">
    <source>
        <dbReference type="HAMAP-Rule" id="MF_00227"/>
    </source>
</evidence>
<gene>
    <name evidence="7 9" type="primary">rnpA</name>
    <name evidence="9" type="ORF">GTQ38_03400</name>
</gene>
<evidence type="ECO:0000313" key="10">
    <source>
        <dbReference type="Proteomes" id="UP000475249"/>
    </source>
</evidence>
<comment type="caution">
    <text evidence="9">The sequence shown here is derived from an EMBL/GenBank/DDBJ whole genome shotgun (WGS) entry which is preliminary data.</text>
</comment>
<dbReference type="AlphaFoldDB" id="A0A6L9E8V2"/>
<keyword evidence="2 7" id="KW-0819">tRNA processing</keyword>
<dbReference type="Pfam" id="PF00825">
    <property type="entry name" value="Ribonuclease_P"/>
    <property type="match status" value="1"/>
</dbReference>
<dbReference type="PROSITE" id="PS00648">
    <property type="entry name" value="RIBONUCLEASE_P"/>
    <property type="match status" value="1"/>
</dbReference>
<evidence type="ECO:0000256" key="8">
    <source>
        <dbReference type="NCBIfam" id="TIGR00188"/>
    </source>
</evidence>
<comment type="subunit">
    <text evidence="7">Consists of a catalytic RNA component (M1 or rnpB) and a protein subunit.</text>
</comment>
<reference evidence="9 10" key="1">
    <citation type="submission" date="2020-01" db="EMBL/GenBank/DDBJ databases">
        <title>Bacteria diversity of Porities sp.</title>
        <authorList>
            <person name="Wang G."/>
        </authorList>
    </citation>
    <scope>NUCLEOTIDE SEQUENCE [LARGE SCALE GENOMIC DNA]</scope>
    <source>
        <strain evidence="9 10">R33</strain>
    </source>
</reference>
<evidence type="ECO:0000256" key="1">
    <source>
        <dbReference type="ARBA" id="ARBA00002663"/>
    </source>
</evidence>
<organism evidence="9 10">
    <name type="scientific">Poritiphilus flavus</name>
    <dbReference type="NCBI Taxonomy" id="2697053"/>
    <lineage>
        <taxon>Bacteria</taxon>
        <taxon>Pseudomonadati</taxon>
        <taxon>Bacteroidota</taxon>
        <taxon>Flavobacteriia</taxon>
        <taxon>Flavobacteriales</taxon>
        <taxon>Flavobacteriaceae</taxon>
        <taxon>Poritiphilus</taxon>
    </lineage>
</organism>
<dbReference type="InterPro" id="IPR020568">
    <property type="entry name" value="Ribosomal_Su5_D2-typ_SF"/>
</dbReference>
<dbReference type="GO" id="GO:0001682">
    <property type="term" value="P:tRNA 5'-leader removal"/>
    <property type="evidence" value="ECO:0007669"/>
    <property type="project" value="UniProtKB-UniRule"/>
</dbReference>
<dbReference type="SUPFAM" id="SSF54211">
    <property type="entry name" value="Ribosomal protein S5 domain 2-like"/>
    <property type="match status" value="1"/>
</dbReference>
<protein>
    <recommendedName>
        <fullName evidence="7 8">Ribonuclease P protein component</fullName>
        <shortName evidence="7">RNase P protein</shortName>
        <shortName evidence="7">RNaseP protein</shortName>
        <ecNumber evidence="7 8">3.1.26.5</ecNumber>
    </recommendedName>
    <alternativeName>
        <fullName evidence="7">Protein C5</fullName>
    </alternativeName>
</protein>
<dbReference type="NCBIfam" id="TIGR00188">
    <property type="entry name" value="rnpA"/>
    <property type="match status" value="1"/>
</dbReference>
<keyword evidence="5 7" id="KW-0378">Hydrolase</keyword>
<evidence type="ECO:0000256" key="6">
    <source>
        <dbReference type="ARBA" id="ARBA00022884"/>
    </source>
</evidence>
<comment type="catalytic activity">
    <reaction evidence="7">
        <text>Endonucleolytic cleavage of RNA, removing 5'-extranucleotides from tRNA precursor.</text>
        <dbReference type="EC" id="3.1.26.5"/>
    </reaction>
</comment>
<dbReference type="InterPro" id="IPR020539">
    <property type="entry name" value="RNase_P_CS"/>
</dbReference>
<evidence type="ECO:0000256" key="2">
    <source>
        <dbReference type="ARBA" id="ARBA00022694"/>
    </source>
</evidence>
<dbReference type="Proteomes" id="UP000475249">
    <property type="component" value="Unassembled WGS sequence"/>
</dbReference>
<keyword evidence="4 7" id="KW-0255">Endonuclease</keyword>
<dbReference type="GO" id="GO:0000049">
    <property type="term" value="F:tRNA binding"/>
    <property type="evidence" value="ECO:0007669"/>
    <property type="project" value="UniProtKB-UniRule"/>
</dbReference>
<name>A0A6L9E8V2_9FLAO</name>
<comment type="function">
    <text evidence="1 7">RNaseP catalyzes the removal of the 5'-leader sequence from pre-tRNA to produce the mature 5'-terminus. It can also cleave other RNA substrates such as 4.5S RNA. The protein component plays an auxiliary but essential role in vivo by binding to the 5'-leader sequence and broadening the substrate specificity of the ribozyme.</text>
</comment>
<dbReference type="EMBL" id="WXYO01000001">
    <property type="protein sequence ID" value="NAS11033.1"/>
    <property type="molecule type" value="Genomic_DNA"/>
</dbReference>
<evidence type="ECO:0000256" key="3">
    <source>
        <dbReference type="ARBA" id="ARBA00022722"/>
    </source>
</evidence>
<evidence type="ECO:0000256" key="4">
    <source>
        <dbReference type="ARBA" id="ARBA00022759"/>
    </source>
</evidence>
<evidence type="ECO:0000256" key="5">
    <source>
        <dbReference type="ARBA" id="ARBA00022801"/>
    </source>
</evidence>
<keyword evidence="10" id="KW-1185">Reference proteome</keyword>
<sequence length="129" mass="15021">MRFTFPKSEKLKSKKLIGELFLNGQSITVYPLRLVYLKLSDPGPVAIRAGVSVPKKKFKSAVKRNRIKRLLRENYRLNKHRFFNNIEGNFAFLFLYIGKEMPSYRQLEKSMSGVIQKFLSKEGHAQIDP</sequence>
<keyword evidence="3 7" id="KW-0540">Nuclease</keyword>
<dbReference type="GO" id="GO:0042781">
    <property type="term" value="F:3'-tRNA processing endoribonuclease activity"/>
    <property type="evidence" value="ECO:0007669"/>
    <property type="project" value="TreeGrafter"/>
</dbReference>
<dbReference type="RefSeq" id="WP_161433963.1">
    <property type="nucleotide sequence ID" value="NZ_WXYO01000001.1"/>
</dbReference>
<dbReference type="GO" id="GO:0030677">
    <property type="term" value="C:ribonuclease P complex"/>
    <property type="evidence" value="ECO:0007669"/>
    <property type="project" value="TreeGrafter"/>
</dbReference>
<dbReference type="GO" id="GO:0004526">
    <property type="term" value="F:ribonuclease P activity"/>
    <property type="evidence" value="ECO:0007669"/>
    <property type="project" value="UniProtKB-UniRule"/>
</dbReference>
<dbReference type="Gene3D" id="3.30.230.10">
    <property type="match status" value="1"/>
</dbReference>
<dbReference type="InterPro" id="IPR000100">
    <property type="entry name" value="RNase_P"/>
</dbReference>
<evidence type="ECO:0000313" key="9">
    <source>
        <dbReference type="EMBL" id="NAS11033.1"/>
    </source>
</evidence>
<comment type="similarity">
    <text evidence="7">Belongs to the RnpA family.</text>
</comment>
<dbReference type="InterPro" id="IPR014721">
    <property type="entry name" value="Ribsml_uS5_D2-typ_fold_subgr"/>
</dbReference>
<keyword evidence="6 7" id="KW-0694">RNA-binding</keyword>